<accession>A0ABN3VA45</accession>
<reference evidence="2 3" key="1">
    <citation type="journal article" date="2019" name="Int. J. Syst. Evol. Microbiol.">
        <title>The Global Catalogue of Microorganisms (GCM) 10K type strain sequencing project: providing services to taxonomists for standard genome sequencing and annotation.</title>
        <authorList>
            <consortium name="The Broad Institute Genomics Platform"/>
            <consortium name="The Broad Institute Genome Sequencing Center for Infectious Disease"/>
            <person name="Wu L."/>
            <person name="Ma J."/>
        </authorList>
    </citation>
    <scope>NUCLEOTIDE SEQUENCE [LARGE SCALE GENOMIC DNA]</scope>
    <source>
        <strain evidence="2 3">JCM 9383</strain>
    </source>
</reference>
<keyword evidence="1" id="KW-0732">Signal</keyword>
<evidence type="ECO:0000256" key="1">
    <source>
        <dbReference type="SAM" id="SignalP"/>
    </source>
</evidence>
<proteinExistence type="predicted"/>
<keyword evidence="3" id="KW-1185">Reference proteome</keyword>
<evidence type="ECO:0000313" key="2">
    <source>
        <dbReference type="EMBL" id="GAA2784609.1"/>
    </source>
</evidence>
<sequence length="306" mass="32149">MPRQKRLLASIATAGLLLAGCGTGQPGAAAVVGGTSIPVDQVQSWFTAVLDKEPGLKEQLREQGQMDDIGRRLASFTVQHELIRQTAAAERLHVDEQRVTDVIQGMGGEAATQGTVFTPANFRDSVRYQLLAGELARKYVDRLSVTIDYTQASTRDEAEAKVRQLAQGPEQAAALIAADRAAGLRAVSGERVWAGDQGGQMASDTPLFGTPAGTAVAFELQPQSGQWLVALVRQRDTATPSPAPVAGQLDAEAAQRIGSRLIGITAAEVGVELSPRYGVWDPVALAAAPNAGETTGFAVSGQQPRS</sequence>
<name>A0ABN3VA45_9PSEU</name>
<dbReference type="Proteomes" id="UP001500979">
    <property type="component" value="Unassembled WGS sequence"/>
</dbReference>
<dbReference type="RefSeq" id="WP_344679082.1">
    <property type="nucleotide sequence ID" value="NZ_BAAAUX010000010.1"/>
</dbReference>
<dbReference type="InterPro" id="IPR027304">
    <property type="entry name" value="Trigger_fact/SurA_dom_sf"/>
</dbReference>
<dbReference type="EMBL" id="BAAAUX010000010">
    <property type="protein sequence ID" value="GAA2784609.1"/>
    <property type="molecule type" value="Genomic_DNA"/>
</dbReference>
<gene>
    <name evidence="2" type="ORF">GCM10010470_18400</name>
</gene>
<organism evidence="2 3">
    <name type="scientific">Saccharopolyspora taberi</name>
    <dbReference type="NCBI Taxonomy" id="60895"/>
    <lineage>
        <taxon>Bacteria</taxon>
        <taxon>Bacillati</taxon>
        <taxon>Actinomycetota</taxon>
        <taxon>Actinomycetes</taxon>
        <taxon>Pseudonocardiales</taxon>
        <taxon>Pseudonocardiaceae</taxon>
        <taxon>Saccharopolyspora</taxon>
    </lineage>
</organism>
<comment type="caution">
    <text evidence="2">The sequence shown here is derived from an EMBL/GenBank/DDBJ whole genome shotgun (WGS) entry which is preliminary data.</text>
</comment>
<dbReference type="PROSITE" id="PS51257">
    <property type="entry name" value="PROKAR_LIPOPROTEIN"/>
    <property type="match status" value="1"/>
</dbReference>
<dbReference type="SUPFAM" id="SSF109998">
    <property type="entry name" value="Triger factor/SurA peptide-binding domain-like"/>
    <property type="match status" value="1"/>
</dbReference>
<evidence type="ECO:0000313" key="3">
    <source>
        <dbReference type="Proteomes" id="UP001500979"/>
    </source>
</evidence>
<protein>
    <submittedName>
        <fullName evidence="2">Uncharacterized protein</fullName>
    </submittedName>
</protein>
<feature type="chain" id="PRO_5045549544" evidence="1">
    <location>
        <begin position="20"/>
        <end position="306"/>
    </location>
</feature>
<feature type="signal peptide" evidence="1">
    <location>
        <begin position="1"/>
        <end position="19"/>
    </location>
</feature>